<dbReference type="VEuPathDB" id="TrichDB:TVAG_496260"/>
<dbReference type="SMR" id="A2FR76"/>
<dbReference type="InterPro" id="IPR036427">
    <property type="entry name" value="Bromodomain-like_sf"/>
</dbReference>
<keyword evidence="1 2" id="KW-0103">Bromodomain</keyword>
<dbReference type="InterPro" id="IPR018359">
    <property type="entry name" value="Bromodomain_CS"/>
</dbReference>
<name>A2FR76_TRIV3</name>
<feature type="domain" description="Bromo" evidence="3">
    <location>
        <begin position="17"/>
        <end position="87"/>
    </location>
</feature>
<dbReference type="PANTHER" id="PTHR45926">
    <property type="entry name" value="OSJNBA0053K19.4 PROTEIN"/>
    <property type="match status" value="1"/>
</dbReference>
<dbReference type="STRING" id="5722.A2FR76"/>
<dbReference type="PROSITE" id="PS00633">
    <property type="entry name" value="BROMODOMAIN_1"/>
    <property type="match status" value="1"/>
</dbReference>
<sequence length="197" mass="23266">MNDFDQKWCTDMINKIRSWPIAIPFLEKVDPEDLPDYKQVVSKPMDISTMKSKLEKKKYTSINDFFKDLQLIHDNSSLYNGPTHMLTHMAKDLLMDVHQRYAIRAENEKDSWLFKLAQLRNRINELIKNTPPEFLQDSKGKNLSLPNNFYPDQLDDQQRAKMEMIVGETDLNVIPKNWVLYTTKTKEDVIKVIKKNM</sequence>
<evidence type="ECO:0000256" key="1">
    <source>
        <dbReference type="ARBA" id="ARBA00023117"/>
    </source>
</evidence>
<keyword evidence="5" id="KW-1185">Reference proteome</keyword>
<dbReference type="SUPFAM" id="SSF47370">
    <property type="entry name" value="Bromodomain"/>
    <property type="match status" value="1"/>
</dbReference>
<evidence type="ECO:0000313" key="5">
    <source>
        <dbReference type="Proteomes" id="UP000001542"/>
    </source>
</evidence>
<gene>
    <name evidence="4" type="ORF">TVAG_496260</name>
</gene>
<evidence type="ECO:0000313" key="4">
    <source>
        <dbReference type="EMBL" id="EAX92592.1"/>
    </source>
</evidence>
<dbReference type="Gene3D" id="1.20.920.10">
    <property type="entry name" value="Bromodomain-like"/>
    <property type="match status" value="1"/>
</dbReference>
<dbReference type="OrthoDB" id="21449at2759"/>
<evidence type="ECO:0000256" key="2">
    <source>
        <dbReference type="PROSITE-ProRule" id="PRU00035"/>
    </source>
</evidence>
<dbReference type="VEuPathDB" id="TrichDB:TVAGG3_0388640"/>
<evidence type="ECO:0000259" key="3">
    <source>
        <dbReference type="PROSITE" id="PS50014"/>
    </source>
</evidence>
<reference evidence="4" key="2">
    <citation type="journal article" date="2007" name="Science">
        <title>Draft genome sequence of the sexually transmitted pathogen Trichomonas vaginalis.</title>
        <authorList>
            <person name="Carlton J.M."/>
            <person name="Hirt R.P."/>
            <person name="Silva J.C."/>
            <person name="Delcher A.L."/>
            <person name="Schatz M."/>
            <person name="Zhao Q."/>
            <person name="Wortman J.R."/>
            <person name="Bidwell S.L."/>
            <person name="Alsmark U.C.M."/>
            <person name="Besteiro S."/>
            <person name="Sicheritz-Ponten T."/>
            <person name="Noel C.J."/>
            <person name="Dacks J.B."/>
            <person name="Foster P.G."/>
            <person name="Simillion C."/>
            <person name="Van de Peer Y."/>
            <person name="Miranda-Saavedra D."/>
            <person name="Barton G.J."/>
            <person name="Westrop G.D."/>
            <person name="Mueller S."/>
            <person name="Dessi D."/>
            <person name="Fiori P.L."/>
            <person name="Ren Q."/>
            <person name="Paulsen I."/>
            <person name="Zhang H."/>
            <person name="Bastida-Corcuera F.D."/>
            <person name="Simoes-Barbosa A."/>
            <person name="Brown M.T."/>
            <person name="Hayes R.D."/>
            <person name="Mukherjee M."/>
            <person name="Okumura C.Y."/>
            <person name="Schneider R."/>
            <person name="Smith A.J."/>
            <person name="Vanacova S."/>
            <person name="Villalvazo M."/>
            <person name="Haas B.J."/>
            <person name="Pertea M."/>
            <person name="Feldblyum T.V."/>
            <person name="Utterback T.R."/>
            <person name="Shu C.L."/>
            <person name="Osoegawa K."/>
            <person name="de Jong P.J."/>
            <person name="Hrdy I."/>
            <person name="Horvathova L."/>
            <person name="Zubacova Z."/>
            <person name="Dolezal P."/>
            <person name="Malik S.B."/>
            <person name="Logsdon J.M. Jr."/>
            <person name="Henze K."/>
            <person name="Gupta A."/>
            <person name="Wang C.C."/>
            <person name="Dunne R.L."/>
            <person name="Upcroft J.A."/>
            <person name="Upcroft P."/>
            <person name="White O."/>
            <person name="Salzberg S.L."/>
            <person name="Tang P."/>
            <person name="Chiu C.-H."/>
            <person name="Lee Y.-S."/>
            <person name="Embley T.M."/>
            <person name="Coombs G.H."/>
            <person name="Mottram J.C."/>
            <person name="Tachezy J."/>
            <person name="Fraser-Liggett C.M."/>
            <person name="Johnson P.J."/>
        </authorList>
    </citation>
    <scope>NUCLEOTIDE SEQUENCE [LARGE SCALE GENOMIC DNA]</scope>
    <source>
        <strain evidence="4">G3</strain>
    </source>
</reference>
<dbReference type="Pfam" id="PF00439">
    <property type="entry name" value="Bromodomain"/>
    <property type="match status" value="1"/>
</dbReference>
<dbReference type="AlphaFoldDB" id="A2FR76"/>
<dbReference type="PRINTS" id="PR00503">
    <property type="entry name" value="BROMODOMAIN"/>
</dbReference>
<dbReference type="KEGG" id="tva:4750305"/>
<dbReference type="Proteomes" id="UP000001542">
    <property type="component" value="Unassembled WGS sequence"/>
</dbReference>
<accession>A2FR76</accession>
<proteinExistence type="predicted"/>
<reference evidence="4" key="1">
    <citation type="submission" date="2006-10" db="EMBL/GenBank/DDBJ databases">
        <authorList>
            <person name="Amadeo P."/>
            <person name="Zhao Q."/>
            <person name="Wortman J."/>
            <person name="Fraser-Liggett C."/>
            <person name="Carlton J."/>
        </authorList>
    </citation>
    <scope>NUCLEOTIDE SEQUENCE</scope>
    <source>
        <strain evidence="4">G3</strain>
    </source>
</reference>
<dbReference type="EMBL" id="DS113958">
    <property type="protein sequence ID" value="EAX92592.1"/>
    <property type="molecule type" value="Genomic_DNA"/>
</dbReference>
<protein>
    <submittedName>
        <fullName evidence="4">Bromodomain containing protein</fullName>
    </submittedName>
</protein>
<dbReference type="PROSITE" id="PS50014">
    <property type="entry name" value="BROMODOMAIN_2"/>
    <property type="match status" value="1"/>
</dbReference>
<dbReference type="InParanoid" id="A2FR76"/>
<dbReference type="RefSeq" id="XP_001305522.1">
    <property type="nucleotide sequence ID" value="XM_001305521.1"/>
</dbReference>
<organism evidence="4 5">
    <name type="scientific">Trichomonas vaginalis (strain ATCC PRA-98 / G3)</name>
    <dbReference type="NCBI Taxonomy" id="412133"/>
    <lineage>
        <taxon>Eukaryota</taxon>
        <taxon>Metamonada</taxon>
        <taxon>Parabasalia</taxon>
        <taxon>Trichomonadida</taxon>
        <taxon>Trichomonadidae</taxon>
        <taxon>Trichomonas</taxon>
    </lineage>
</organism>
<dbReference type="eggNOG" id="KOG0008">
    <property type="taxonomic scope" value="Eukaryota"/>
</dbReference>
<dbReference type="InterPro" id="IPR001487">
    <property type="entry name" value="Bromodomain"/>
</dbReference>
<dbReference type="SMART" id="SM00297">
    <property type="entry name" value="BROMO"/>
    <property type="match status" value="1"/>
</dbReference>